<comment type="caution">
    <text evidence="7">The sequence shown here is derived from an EMBL/GenBank/DDBJ whole genome shotgun (WGS) entry which is preliminary data.</text>
</comment>
<keyword evidence="4" id="KW-0479">Metal-binding</keyword>
<comment type="cofactor">
    <cofactor evidence="1">
        <name>Mg(2+)</name>
        <dbReference type="ChEBI" id="CHEBI:18420"/>
    </cofactor>
</comment>
<keyword evidence="3 6" id="KW-0808">Transferase</keyword>
<accession>A0ABS9SIH8</accession>
<sequence length="321" mass="36423">MQSFEELSKKFSDHFNRSHFPEQPSTLYEPNNYFLSLGGKRFRPVLCLMASELFGDIHPDSWHVATAIELFHNFTLIHDDIMDKAPLRRGKPTVHNKYNESTAILAGDVMLVKAYDYINRLNPEYISRILDLFNKTAAEVCEGQQLDMDYENRDKVSFDEYLHMITLKTSVLLAASLQMGGILGGGSLGNLALLYEAGKKIGLAFQMQDDYLDAFGDPEKFGKQPGGDILANKKTFLLIQALEVANEAQQQEFNELLKSNSGDKVSRVLQLYRDCKIGEWARAQKDLFLNQALGYIDEIAVVAKRKQPLKDLAQLLVKRDY</sequence>
<dbReference type="InterPro" id="IPR008949">
    <property type="entry name" value="Isoprenoid_synthase_dom_sf"/>
</dbReference>
<evidence type="ECO:0000256" key="2">
    <source>
        <dbReference type="ARBA" id="ARBA00006706"/>
    </source>
</evidence>
<dbReference type="InterPro" id="IPR000092">
    <property type="entry name" value="Polyprenyl_synt"/>
</dbReference>
<keyword evidence="5" id="KW-0460">Magnesium</keyword>
<dbReference type="InterPro" id="IPR033749">
    <property type="entry name" value="Polyprenyl_synt_CS"/>
</dbReference>
<proteinExistence type="inferred from homology"/>
<comment type="similarity">
    <text evidence="2 6">Belongs to the FPP/GGPP synthase family.</text>
</comment>
<dbReference type="PROSITE" id="PS00444">
    <property type="entry name" value="POLYPRENYL_SYNTHASE_2"/>
    <property type="match status" value="1"/>
</dbReference>
<dbReference type="PANTHER" id="PTHR12001:SF85">
    <property type="entry name" value="SHORT CHAIN ISOPRENYL DIPHOSPHATE SYNTHASE"/>
    <property type="match status" value="1"/>
</dbReference>
<dbReference type="PANTHER" id="PTHR12001">
    <property type="entry name" value="GERANYLGERANYL PYROPHOSPHATE SYNTHASE"/>
    <property type="match status" value="1"/>
</dbReference>
<dbReference type="SFLD" id="SFLDS00005">
    <property type="entry name" value="Isoprenoid_Synthase_Type_I"/>
    <property type="match status" value="1"/>
</dbReference>
<dbReference type="RefSeq" id="WP_240827508.1">
    <property type="nucleotide sequence ID" value="NZ_JAKWBL010000001.1"/>
</dbReference>
<evidence type="ECO:0000313" key="7">
    <source>
        <dbReference type="EMBL" id="MCH5598155.1"/>
    </source>
</evidence>
<evidence type="ECO:0000256" key="5">
    <source>
        <dbReference type="ARBA" id="ARBA00022842"/>
    </source>
</evidence>
<dbReference type="EMBL" id="JAKWBL010000001">
    <property type="protein sequence ID" value="MCH5598155.1"/>
    <property type="molecule type" value="Genomic_DNA"/>
</dbReference>
<organism evidence="7 8">
    <name type="scientific">Niabella ginsengisoli</name>
    <dbReference type="NCBI Taxonomy" id="522298"/>
    <lineage>
        <taxon>Bacteria</taxon>
        <taxon>Pseudomonadati</taxon>
        <taxon>Bacteroidota</taxon>
        <taxon>Chitinophagia</taxon>
        <taxon>Chitinophagales</taxon>
        <taxon>Chitinophagaceae</taxon>
        <taxon>Niabella</taxon>
    </lineage>
</organism>
<keyword evidence="8" id="KW-1185">Reference proteome</keyword>
<dbReference type="Gene3D" id="1.10.600.10">
    <property type="entry name" value="Farnesyl Diphosphate Synthase"/>
    <property type="match status" value="1"/>
</dbReference>
<evidence type="ECO:0000256" key="1">
    <source>
        <dbReference type="ARBA" id="ARBA00001946"/>
    </source>
</evidence>
<dbReference type="CDD" id="cd00685">
    <property type="entry name" value="Trans_IPPS_HT"/>
    <property type="match status" value="1"/>
</dbReference>
<dbReference type="SFLD" id="SFLDG01017">
    <property type="entry name" value="Polyprenyl_Transferase_Like"/>
    <property type="match status" value="1"/>
</dbReference>
<evidence type="ECO:0000256" key="6">
    <source>
        <dbReference type="RuleBase" id="RU004466"/>
    </source>
</evidence>
<dbReference type="Pfam" id="PF00348">
    <property type="entry name" value="polyprenyl_synt"/>
    <property type="match status" value="1"/>
</dbReference>
<reference evidence="7 8" key="1">
    <citation type="submission" date="2022-02" db="EMBL/GenBank/DDBJ databases">
        <authorList>
            <person name="Min J."/>
        </authorList>
    </citation>
    <scope>NUCLEOTIDE SEQUENCE [LARGE SCALE GENOMIC DNA]</scope>
    <source>
        <strain evidence="7 8">GR10-1</strain>
    </source>
</reference>
<dbReference type="PROSITE" id="PS00723">
    <property type="entry name" value="POLYPRENYL_SYNTHASE_1"/>
    <property type="match status" value="1"/>
</dbReference>
<gene>
    <name evidence="7" type="ORF">MKP09_09650</name>
</gene>
<name>A0ABS9SIH8_9BACT</name>
<dbReference type="SUPFAM" id="SSF48576">
    <property type="entry name" value="Terpenoid synthases"/>
    <property type="match status" value="1"/>
</dbReference>
<evidence type="ECO:0000313" key="8">
    <source>
        <dbReference type="Proteomes" id="UP001202248"/>
    </source>
</evidence>
<dbReference type="Proteomes" id="UP001202248">
    <property type="component" value="Unassembled WGS sequence"/>
</dbReference>
<protein>
    <submittedName>
        <fullName evidence="7">Polyprenyl synthetase family protein</fullName>
    </submittedName>
</protein>
<evidence type="ECO:0000256" key="3">
    <source>
        <dbReference type="ARBA" id="ARBA00022679"/>
    </source>
</evidence>
<evidence type="ECO:0000256" key="4">
    <source>
        <dbReference type="ARBA" id="ARBA00022723"/>
    </source>
</evidence>